<evidence type="ECO:0000259" key="8">
    <source>
        <dbReference type="PROSITE" id="PS50885"/>
    </source>
</evidence>
<dbReference type="GO" id="GO:0007165">
    <property type="term" value="P:signal transduction"/>
    <property type="evidence" value="ECO:0007669"/>
    <property type="project" value="UniProtKB-KW"/>
</dbReference>
<feature type="domain" description="HAMP" evidence="8">
    <location>
        <begin position="201"/>
        <end position="253"/>
    </location>
</feature>
<dbReference type="Gene3D" id="1.10.287.950">
    <property type="entry name" value="Methyl-accepting chemotaxis protein"/>
    <property type="match status" value="1"/>
</dbReference>
<dbReference type="PANTHER" id="PTHR43531">
    <property type="entry name" value="PROTEIN ICFG"/>
    <property type="match status" value="1"/>
</dbReference>
<accession>A0A2T6AW44</accession>
<dbReference type="SMART" id="SM00283">
    <property type="entry name" value="MA"/>
    <property type="match status" value="1"/>
</dbReference>
<feature type="transmembrane region" description="Helical" evidence="6">
    <location>
        <begin position="12"/>
        <end position="30"/>
    </location>
</feature>
<reference evidence="9 10" key="1">
    <citation type="submission" date="2018-04" db="EMBL/GenBank/DDBJ databases">
        <title>Genomic Encyclopedia of Archaeal and Bacterial Type Strains, Phase II (KMG-II): from individual species to whole genera.</title>
        <authorList>
            <person name="Goeker M."/>
        </authorList>
    </citation>
    <scope>NUCLEOTIDE SEQUENCE [LARGE SCALE GENOMIC DNA]</scope>
    <source>
        <strain evidence="9 10">DSM 29329</strain>
    </source>
</reference>
<evidence type="ECO:0000256" key="2">
    <source>
        <dbReference type="ARBA" id="ARBA00029447"/>
    </source>
</evidence>
<keyword evidence="3" id="KW-0807">Transducer</keyword>
<gene>
    <name evidence="9" type="ORF">C8N44_11041</name>
</gene>
<feature type="coiled-coil region" evidence="4">
    <location>
        <begin position="175"/>
        <end position="220"/>
    </location>
</feature>
<keyword evidence="1" id="KW-0145">Chemotaxis</keyword>
<keyword evidence="10" id="KW-1185">Reference proteome</keyword>
<feature type="transmembrane region" description="Helical" evidence="6">
    <location>
        <begin position="94"/>
        <end position="117"/>
    </location>
</feature>
<keyword evidence="6" id="KW-0812">Transmembrane</keyword>
<name>A0A2T6AW44_9RHOB</name>
<evidence type="ECO:0000256" key="3">
    <source>
        <dbReference type="PROSITE-ProRule" id="PRU00284"/>
    </source>
</evidence>
<proteinExistence type="inferred from homology"/>
<dbReference type="GO" id="GO:0006935">
    <property type="term" value="P:chemotaxis"/>
    <property type="evidence" value="ECO:0007669"/>
    <property type="project" value="UniProtKB-KW"/>
</dbReference>
<evidence type="ECO:0000256" key="4">
    <source>
        <dbReference type="SAM" id="Coils"/>
    </source>
</evidence>
<dbReference type="GO" id="GO:0016020">
    <property type="term" value="C:membrane"/>
    <property type="evidence" value="ECO:0007669"/>
    <property type="project" value="InterPro"/>
</dbReference>
<dbReference type="PRINTS" id="PR00260">
    <property type="entry name" value="CHEMTRNSDUCR"/>
</dbReference>
<evidence type="ECO:0000256" key="1">
    <source>
        <dbReference type="ARBA" id="ARBA00022500"/>
    </source>
</evidence>
<keyword evidence="6" id="KW-1133">Transmembrane helix</keyword>
<dbReference type="PANTHER" id="PTHR43531:SF11">
    <property type="entry name" value="METHYL-ACCEPTING CHEMOTAXIS PROTEIN 3"/>
    <property type="match status" value="1"/>
</dbReference>
<dbReference type="InterPro" id="IPR004090">
    <property type="entry name" value="Chemotax_Me-accpt_rcpt"/>
</dbReference>
<dbReference type="Pfam" id="PF00015">
    <property type="entry name" value="MCPsignal"/>
    <property type="match status" value="1"/>
</dbReference>
<keyword evidence="6" id="KW-0472">Membrane</keyword>
<keyword evidence="4" id="KW-0175">Coiled coil</keyword>
<comment type="caution">
    <text evidence="9">The sequence shown here is derived from an EMBL/GenBank/DDBJ whole genome shotgun (WGS) entry which is preliminary data.</text>
</comment>
<dbReference type="InterPro" id="IPR051310">
    <property type="entry name" value="MCP_chemotaxis"/>
</dbReference>
<evidence type="ECO:0000313" key="9">
    <source>
        <dbReference type="EMBL" id="PTX48042.1"/>
    </source>
</evidence>
<feature type="transmembrane region" description="Helical" evidence="6">
    <location>
        <begin position="64"/>
        <end position="88"/>
    </location>
</feature>
<dbReference type="OrthoDB" id="354287at2"/>
<evidence type="ECO:0000259" key="7">
    <source>
        <dbReference type="PROSITE" id="PS50111"/>
    </source>
</evidence>
<dbReference type="Proteomes" id="UP000244069">
    <property type="component" value="Unassembled WGS sequence"/>
</dbReference>
<comment type="similarity">
    <text evidence="2">Belongs to the methyl-accepting chemotaxis (MCP) protein family.</text>
</comment>
<dbReference type="RefSeq" id="WP_107975959.1">
    <property type="nucleotide sequence ID" value="NZ_BMEZ01000012.1"/>
</dbReference>
<evidence type="ECO:0000256" key="6">
    <source>
        <dbReference type="SAM" id="Phobius"/>
    </source>
</evidence>
<feature type="transmembrane region" description="Helical" evidence="6">
    <location>
        <begin position="36"/>
        <end position="57"/>
    </location>
</feature>
<feature type="domain" description="Methyl-accepting transducer" evidence="7">
    <location>
        <begin position="258"/>
        <end position="487"/>
    </location>
</feature>
<evidence type="ECO:0000313" key="10">
    <source>
        <dbReference type="Proteomes" id="UP000244069"/>
    </source>
</evidence>
<feature type="region of interest" description="Disordered" evidence="5">
    <location>
        <begin position="494"/>
        <end position="513"/>
    </location>
</feature>
<dbReference type="PROSITE" id="PS50111">
    <property type="entry name" value="CHEMOTAXIS_TRANSDUC_2"/>
    <property type="match status" value="1"/>
</dbReference>
<evidence type="ECO:0000256" key="5">
    <source>
        <dbReference type="SAM" id="MobiDB-lite"/>
    </source>
</evidence>
<dbReference type="EMBL" id="QBKN01000010">
    <property type="protein sequence ID" value="PTX48042.1"/>
    <property type="molecule type" value="Genomic_DNA"/>
</dbReference>
<dbReference type="InterPro" id="IPR003660">
    <property type="entry name" value="HAMP_dom"/>
</dbReference>
<dbReference type="SMART" id="SM00304">
    <property type="entry name" value="HAMP"/>
    <property type="match status" value="1"/>
</dbReference>
<feature type="transmembrane region" description="Helical" evidence="6">
    <location>
        <begin position="124"/>
        <end position="142"/>
    </location>
</feature>
<dbReference type="AlphaFoldDB" id="A0A2T6AW44"/>
<organism evidence="9 10">
    <name type="scientific">Allosediminivita pacifica</name>
    <dbReference type="NCBI Taxonomy" id="1267769"/>
    <lineage>
        <taxon>Bacteria</taxon>
        <taxon>Pseudomonadati</taxon>
        <taxon>Pseudomonadota</taxon>
        <taxon>Alphaproteobacteria</taxon>
        <taxon>Rhodobacterales</taxon>
        <taxon>Paracoccaceae</taxon>
        <taxon>Allosediminivita</taxon>
    </lineage>
</organism>
<dbReference type="GO" id="GO:0004888">
    <property type="term" value="F:transmembrane signaling receptor activity"/>
    <property type="evidence" value="ECO:0007669"/>
    <property type="project" value="InterPro"/>
</dbReference>
<dbReference type="SUPFAM" id="SSF58104">
    <property type="entry name" value="Methyl-accepting chemotaxis protein (MCP) signaling domain"/>
    <property type="match status" value="1"/>
</dbReference>
<dbReference type="InterPro" id="IPR004089">
    <property type="entry name" value="MCPsignal_dom"/>
</dbReference>
<protein>
    <submittedName>
        <fullName evidence="9">Methyl-accepting chemotaxis sensory transducer</fullName>
    </submittedName>
</protein>
<sequence>MKTMLDGIGRLRPAQIIPLLSAAILLLQGITDFALVGGMPLATGASATLVAVALVSLRMQSALVNYVLTLGLVGQAVVLTASLSGHAWQIDSHMLYFVILAAVSVLGSVPVLLFACVIIAVHHAALGLLVPALVFPSSTILVNIERTALHAFIVVMEAAVLILAMTRKSAMDAEVAERSQALAEQSQRAEEAEAAAQESAREATQAISVLRARLARLADRDLDCRIEVALPPAFEDLRRDFNRAIGQVGTLMNDARDLANQFDNEARAVEGVTGALSTTSEVQARDLSDTASGMSHVTDRLAGTAERASTLAERAGATRQEAAGGGEVTNRAVAAMKLIEESSGEVGKIIDLIDDIAFQTNLLALNAGVEAARAGASGRGFAVVAGEVQALAQRTADAAAGVKKLISSSEEQVSDGARLVNEAGERLTRVVGHVSELSEMILVIRDEAQGQSEEMSGLSDTLARLDEKTQETAGQSEELAALGMRLRDNARTLSNTMSSFRVPGSGEGQQAAA</sequence>
<dbReference type="PROSITE" id="PS50885">
    <property type="entry name" value="HAMP"/>
    <property type="match status" value="1"/>
</dbReference>